<evidence type="ECO:0000313" key="3">
    <source>
        <dbReference type="Proteomes" id="UP001500298"/>
    </source>
</evidence>
<organism evidence="2 3">
    <name type="scientific">Algivirga pacifica</name>
    <dbReference type="NCBI Taxonomy" id="1162670"/>
    <lineage>
        <taxon>Bacteria</taxon>
        <taxon>Pseudomonadati</taxon>
        <taxon>Bacteroidota</taxon>
        <taxon>Cytophagia</taxon>
        <taxon>Cytophagales</taxon>
        <taxon>Flammeovirgaceae</taxon>
        <taxon>Algivirga</taxon>
    </lineage>
</organism>
<dbReference type="InterPro" id="IPR045175">
    <property type="entry name" value="M28_fam"/>
</dbReference>
<evidence type="ECO:0000313" key="2">
    <source>
        <dbReference type="EMBL" id="GAA4824937.1"/>
    </source>
</evidence>
<accession>A0ABP9D6I7</accession>
<feature type="domain" description="Peptidase M28" evidence="1">
    <location>
        <begin position="226"/>
        <end position="409"/>
    </location>
</feature>
<dbReference type="RefSeq" id="WP_345369200.1">
    <property type="nucleotide sequence ID" value="NZ_BAABJX010000014.1"/>
</dbReference>
<dbReference type="PANTHER" id="PTHR12147">
    <property type="entry name" value="METALLOPEPTIDASE M28 FAMILY MEMBER"/>
    <property type="match status" value="1"/>
</dbReference>
<reference evidence="3" key="1">
    <citation type="journal article" date="2019" name="Int. J. Syst. Evol. Microbiol.">
        <title>The Global Catalogue of Microorganisms (GCM) 10K type strain sequencing project: providing services to taxonomists for standard genome sequencing and annotation.</title>
        <authorList>
            <consortium name="The Broad Institute Genomics Platform"/>
            <consortium name="The Broad Institute Genome Sequencing Center for Infectious Disease"/>
            <person name="Wu L."/>
            <person name="Ma J."/>
        </authorList>
    </citation>
    <scope>NUCLEOTIDE SEQUENCE [LARGE SCALE GENOMIC DNA]</scope>
    <source>
        <strain evidence="3">JCM 18326</strain>
    </source>
</reference>
<sequence>MRSIIFFLLFLTGPLLYAQDMNRVREHIAVLCDEDFSGRGYIFNGAEHAADWLAVKFEEAGLKPLSPESDQPFFQSFRLRVNTFPATPFLKIGHKKLRLGRDYILSPTSGSGKVKGEVIFIPDSLLEDTVALGQYCIATPFEGKVITFDGRYDPERYRWPSAGVKRLQEAAAIILLEDKLTFGVGRFQWGIPRAIVKRSIWEKHKGDDRKITLKVNAEMKDTEGYNVIGKIEGTSSSDSVIVFSAHYDHLGGIGKNVYFPGGNDNASGVAMLLEMAHWYRQHPPEMSVLLIAFGGEEAGLVGSRYFVDHPLYPLNKMRFLINMDLFGSGEEGMMAVNGSVFTKEYALLQQLNEEKQYLSEIKKRGKAANSDHYFFSEAGVPAFFFYLMGSSWQHYHDIYDDHRLPLSEFEDAFQLIIRFSDTLMQPQK</sequence>
<dbReference type="Gene3D" id="3.50.30.30">
    <property type="match status" value="1"/>
</dbReference>
<comment type="caution">
    <text evidence="2">The sequence shown here is derived from an EMBL/GenBank/DDBJ whole genome shotgun (WGS) entry which is preliminary data.</text>
</comment>
<dbReference type="InterPro" id="IPR007484">
    <property type="entry name" value="Peptidase_M28"/>
</dbReference>
<dbReference type="EMBL" id="BAABJX010000014">
    <property type="protein sequence ID" value="GAA4824937.1"/>
    <property type="molecule type" value="Genomic_DNA"/>
</dbReference>
<proteinExistence type="predicted"/>
<dbReference type="PANTHER" id="PTHR12147:SF26">
    <property type="entry name" value="PEPTIDASE M28 DOMAIN-CONTAINING PROTEIN"/>
    <property type="match status" value="1"/>
</dbReference>
<name>A0ABP9D6I7_9BACT</name>
<dbReference type="Pfam" id="PF04389">
    <property type="entry name" value="Peptidase_M28"/>
    <property type="match status" value="1"/>
</dbReference>
<gene>
    <name evidence="2" type="ORF">GCM10023331_06780</name>
</gene>
<evidence type="ECO:0000259" key="1">
    <source>
        <dbReference type="Pfam" id="PF04389"/>
    </source>
</evidence>
<dbReference type="Gene3D" id="3.40.630.10">
    <property type="entry name" value="Zn peptidases"/>
    <property type="match status" value="1"/>
</dbReference>
<dbReference type="Proteomes" id="UP001500298">
    <property type="component" value="Unassembled WGS sequence"/>
</dbReference>
<protein>
    <submittedName>
        <fullName evidence="2">M28 family peptidase</fullName>
    </submittedName>
</protein>
<keyword evidence="3" id="KW-1185">Reference proteome</keyword>
<dbReference type="SUPFAM" id="SSF53187">
    <property type="entry name" value="Zn-dependent exopeptidases"/>
    <property type="match status" value="1"/>
</dbReference>